<dbReference type="AlphaFoldDB" id="A0A1X7A9H3"/>
<gene>
    <name evidence="1" type="ORF">PSM7751_04068</name>
</gene>
<organism evidence="1 2">
    <name type="scientific">Pseudooceanicola marinus</name>
    <dbReference type="NCBI Taxonomy" id="396013"/>
    <lineage>
        <taxon>Bacteria</taxon>
        <taxon>Pseudomonadati</taxon>
        <taxon>Pseudomonadota</taxon>
        <taxon>Alphaproteobacteria</taxon>
        <taxon>Rhodobacterales</taxon>
        <taxon>Paracoccaceae</taxon>
        <taxon>Pseudooceanicola</taxon>
    </lineage>
</organism>
<accession>A0A1X7A9H3</accession>
<sequence length="208" mass="23687">MRPLLTSSAALRAVDADELEEYPFPRGTRLESHSYFQFHYDRWLESDFYTRTARKGDWDVQGLAVAIWCKARKQDPVGTMPSDQSLIADLLGLSLQTWEGFLRRDPSPLYGWRPCRVGSEVRLMHGVVTEVVAAAIGSRNKNADRAAADRERKALTRLRRALKDLGFEAVAEQTQYVVRLNAWLDAHYPEGNRTPSRIVEGVEALVRR</sequence>
<evidence type="ECO:0000313" key="1">
    <source>
        <dbReference type="EMBL" id="SLN73609.1"/>
    </source>
</evidence>
<keyword evidence="2" id="KW-1185">Reference proteome</keyword>
<dbReference type="OrthoDB" id="7828060at2"/>
<proteinExistence type="predicted"/>
<evidence type="ECO:0000313" key="2">
    <source>
        <dbReference type="Proteomes" id="UP000193963"/>
    </source>
</evidence>
<dbReference type="RefSeq" id="WP_085890076.1">
    <property type="nucleotide sequence ID" value="NZ_FWFN01000010.1"/>
</dbReference>
<evidence type="ECO:0008006" key="3">
    <source>
        <dbReference type="Google" id="ProtNLM"/>
    </source>
</evidence>
<dbReference type="Proteomes" id="UP000193963">
    <property type="component" value="Unassembled WGS sequence"/>
</dbReference>
<name>A0A1X7A9H3_9RHOB</name>
<protein>
    <recommendedName>
        <fullName evidence="3">DUF1376 domain-containing protein</fullName>
    </recommendedName>
</protein>
<dbReference type="EMBL" id="FWFN01000010">
    <property type="protein sequence ID" value="SLN73609.1"/>
    <property type="molecule type" value="Genomic_DNA"/>
</dbReference>
<reference evidence="1 2" key="1">
    <citation type="submission" date="2017-03" db="EMBL/GenBank/DDBJ databases">
        <authorList>
            <person name="Afonso C.L."/>
            <person name="Miller P.J."/>
            <person name="Scott M.A."/>
            <person name="Spackman E."/>
            <person name="Goraichik I."/>
            <person name="Dimitrov K.M."/>
            <person name="Suarez D.L."/>
            <person name="Swayne D.E."/>
        </authorList>
    </citation>
    <scope>NUCLEOTIDE SEQUENCE [LARGE SCALE GENOMIC DNA]</scope>
    <source>
        <strain evidence="1 2">CECT 7751</strain>
    </source>
</reference>